<organism evidence="2 3">
    <name type="scientific">Paraburkholderia dipogonis</name>
    <dbReference type="NCBI Taxonomy" id="1211383"/>
    <lineage>
        <taxon>Bacteria</taxon>
        <taxon>Pseudomonadati</taxon>
        <taxon>Pseudomonadota</taxon>
        <taxon>Betaproteobacteria</taxon>
        <taxon>Burkholderiales</taxon>
        <taxon>Burkholderiaceae</taxon>
        <taxon>Paraburkholderia</taxon>
    </lineage>
</organism>
<keyword evidence="1" id="KW-0732">Signal</keyword>
<keyword evidence="3" id="KW-1185">Reference proteome</keyword>
<reference evidence="2 3" key="1">
    <citation type="journal article" date="2024" name="Chem. Sci.">
        <title>Discovery of megapolipeptins by genome mining of a Burkholderiales bacteria collection.</title>
        <authorList>
            <person name="Paulo B.S."/>
            <person name="Recchia M.J.J."/>
            <person name="Lee S."/>
            <person name="Fergusson C.H."/>
            <person name="Romanowski S.B."/>
            <person name="Hernandez A."/>
            <person name="Krull N."/>
            <person name="Liu D.Y."/>
            <person name="Cavanagh H."/>
            <person name="Bos A."/>
            <person name="Gray C.A."/>
            <person name="Murphy B.T."/>
            <person name="Linington R.G."/>
            <person name="Eustaquio A.S."/>
        </authorList>
    </citation>
    <scope>NUCLEOTIDE SEQUENCE [LARGE SCALE GENOMIC DNA]</scope>
    <source>
        <strain evidence="2 3">RL17-350-BIC-A</strain>
    </source>
</reference>
<evidence type="ECO:0008006" key="4">
    <source>
        <dbReference type="Google" id="ProtNLM"/>
    </source>
</evidence>
<dbReference type="Proteomes" id="UP001629230">
    <property type="component" value="Unassembled WGS sequence"/>
</dbReference>
<gene>
    <name evidence="2" type="ORF">PQR57_29290</name>
</gene>
<sequence length="130" mass="14214">MKQALMIGALSIILFANAALAEDLSIHDTVGIAKIVHSIPAADGDIAQRLYDSGVKIDYVSVHKITREDVQEDPEHVTMGDQEITILTQGDFGAPCQLLGDPRFIKRKNRYIPQSRTAAYLLTGSCKFDG</sequence>
<evidence type="ECO:0000313" key="2">
    <source>
        <dbReference type="EMBL" id="MFM0005093.1"/>
    </source>
</evidence>
<evidence type="ECO:0000256" key="1">
    <source>
        <dbReference type="SAM" id="SignalP"/>
    </source>
</evidence>
<evidence type="ECO:0000313" key="3">
    <source>
        <dbReference type="Proteomes" id="UP001629230"/>
    </source>
</evidence>
<proteinExistence type="predicted"/>
<accession>A0ABW9AYK5</accession>
<dbReference type="EMBL" id="JAQQEZ010000026">
    <property type="protein sequence ID" value="MFM0005093.1"/>
    <property type="molecule type" value="Genomic_DNA"/>
</dbReference>
<feature type="signal peptide" evidence="1">
    <location>
        <begin position="1"/>
        <end position="21"/>
    </location>
</feature>
<dbReference type="RefSeq" id="WP_408179863.1">
    <property type="nucleotide sequence ID" value="NZ_JAQQEZ010000026.1"/>
</dbReference>
<comment type="caution">
    <text evidence="2">The sequence shown here is derived from an EMBL/GenBank/DDBJ whole genome shotgun (WGS) entry which is preliminary data.</text>
</comment>
<name>A0ABW9AYK5_9BURK</name>
<protein>
    <recommendedName>
        <fullName evidence="4">PASTA domain-containing protein</fullName>
    </recommendedName>
</protein>
<feature type="chain" id="PRO_5045499468" description="PASTA domain-containing protein" evidence="1">
    <location>
        <begin position="22"/>
        <end position="130"/>
    </location>
</feature>